<dbReference type="RefSeq" id="XP_027774298.1">
    <property type="nucleotide sequence ID" value="XM_027918497.1"/>
</dbReference>
<dbReference type="InterPro" id="IPR013103">
    <property type="entry name" value="RVT_2"/>
</dbReference>
<evidence type="ECO:0000313" key="2">
    <source>
        <dbReference type="Proteomes" id="UP000694930"/>
    </source>
</evidence>
<evidence type="ECO:0000259" key="1">
    <source>
        <dbReference type="Pfam" id="PF07727"/>
    </source>
</evidence>
<proteinExistence type="predicted"/>
<reference evidence="3" key="2">
    <citation type="submission" date="2025-08" db="UniProtKB">
        <authorList>
            <consortium name="RefSeq"/>
        </authorList>
    </citation>
    <scope>IDENTIFICATION</scope>
</reference>
<dbReference type="PANTHER" id="PTHR11439">
    <property type="entry name" value="GAG-POL-RELATED RETROTRANSPOSON"/>
    <property type="match status" value="1"/>
</dbReference>
<evidence type="ECO:0000313" key="3">
    <source>
        <dbReference type="RefSeq" id="XP_027774298.1"/>
    </source>
</evidence>
<dbReference type="Pfam" id="PF07727">
    <property type="entry name" value="RVT_2"/>
    <property type="match status" value="1"/>
</dbReference>
<organism evidence="2 3">
    <name type="scientific">Solanum pennellii</name>
    <name type="common">Tomato</name>
    <name type="synonym">Lycopersicon pennellii</name>
    <dbReference type="NCBI Taxonomy" id="28526"/>
    <lineage>
        <taxon>Eukaryota</taxon>
        <taxon>Viridiplantae</taxon>
        <taxon>Streptophyta</taxon>
        <taxon>Embryophyta</taxon>
        <taxon>Tracheophyta</taxon>
        <taxon>Spermatophyta</taxon>
        <taxon>Magnoliopsida</taxon>
        <taxon>eudicotyledons</taxon>
        <taxon>Gunneridae</taxon>
        <taxon>Pentapetalae</taxon>
        <taxon>asterids</taxon>
        <taxon>lamiids</taxon>
        <taxon>Solanales</taxon>
        <taxon>Solanaceae</taxon>
        <taxon>Solanoideae</taxon>
        <taxon>Solaneae</taxon>
        <taxon>Solanum</taxon>
        <taxon>Solanum subgen. Lycopersicon</taxon>
    </lineage>
</organism>
<sequence length="174" mass="20187">MDNHLIQLGFVGSQREATLYVKDTAGSKIKLIQRFKHEMEKIFEMSDLGFMKYFLGLEVLQFSDEIFICHHKYISDYLKRFKMQDCKPVSTPISTGVKLGKYEESEKVDDSMYRSLIGSLLYLTASRPDILFVVSLLSMFMHSPIETRFTAAKRLLRYIKGTNKFGIFSQDLPK</sequence>
<gene>
    <name evidence="3" type="primary">LOC114077999</name>
</gene>
<feature type="domain" description="Reverse transcriptase Ty1/copia-type" evidence="1">
    <location>
        <begin position="18"/>
        <end position="94"/>
    </location>
</feature>
<dbReference type="GeneID" id="114077999"/>
<accession>A0ABM1VEY0</accession>
<dbReference type="PANTHER" id="PTHR11439:SF483">
    <property type="entry name" value="PEPTIDE SYNTHASE GLIP-LIKE, PUTATIVE (AFU_ORTHOLOGUE AFUA_3G12920)-RELATED"/>
    <property type="match status" value="1"/>
</dbReference>
<dbReference type="Proteomes" id="UP000694930">
    <property type="component" value="Chromosome 7"/>
</dbReference>
<protein>
    <submittedName>
        <fullName evidence="3">Uncharacterized protein LOC114077999</fullName>
    </submittedName>
</protein>
<reference evidence="2" key="1">
    <citation type="journal article" date="2014" name="Nat. Genet.">
        <title>The genome of the stress-tolerant wild tomato species Solanum pennellii.</title>
        <authorList>
            <person name="Bolger A."/>
            <person name="Scossa F."/>
            <person name="Bolger M.E."/>
            <person name="Lanz C."/>
            <person name="Maumus F."/>
            <person name="Tohge T."/>
            <person name="Quesneville H."/>
            <person name="Alseekh S."/>
            <person name="Sorensen I."/>
            <person name="Lichtenstein G."/>
            <person name="Fich E.A."/>
            <person name="Conte M."/>
            <person name="Keller H."/>
            <person name="Schneeberger K."/>
            <person name="Schwacke R."/>
            <person name="Ofner I."/>
            <person name="Vrebalov J."/>
            <person name="Xu Y."/>
            <person name="Osorio S."/>
            <person name="Aflitos S.A."/>
            <person name="Schijlen E."/>
            <person name="Jimenez-Gomez J.M."/>
            <person name="Ryngajllo M."/>
            <person name="Kimura S."/>
            <person name="Kumar R."/>
            <person name="Koenig D."/>
            <person name="Headland L.R."/>
            <person name="Maloof J.N."/>
            <person name="Sinha N."/>
            <person name="van Ham R.C."/>
            <person name="Lankhorst R.K."/>
            <person name="Mao L."/>
            <person name="Vogel A."/>
            <person name="Arsova B."/>
            <person name="Panstruga R."/>
            <person name="Fei Z."/>
            <person name="Rose J.K."/>
            <person name="Zamir D."/>
            <person name="Carrari F."/>
            <person name="Giovannoni J.J."/>
            <person name="Weigel D."/>
            <person name="Usadel B."/>
            <person name="Fernie A.R."/>
        </authorList>
    </citation>
    <scope>NUCLEOTIDE SEQUENCE [LARGE SCALE GENOMIC DNA]</scope>
    <source>
        <strain evidence="2">cv. LA0716</strain>
    </source>
</reference>
<keyword evidence="2" id="KW-1185">Reference proteome</keyword>
<name>A0ABM1VEY0_SOLPN</name>